<dbReference type="RefSeq" id="WP_088859080.1">
    <property type="nucleotide sequence ID" value="NZ_CP014863.1"/>
</dbReference>
<keyword evidence="2" id="KW-1185">Reference proteome</keyword>
<evidence type="ECO:0000313" key="1">
    <source>
        <dbReference type="EMBL" id="ASJ03821.1"/>
    </source>
</evidence>
<accession>A0A2Z2MN51</accession>
<sequence length="123" mass="14238">MPYVIILNGDAYKTRSKARYHAEKLIKALNLHDSPDKELEDPAQRKEANKERLESLLIDNIHYVDEDTGYYDTLNRQVYKTMTEAINSITPHDLKRANEITGGKVKTKLDYVQHFIHPITLKG</sequence>
<organism evidence="1 2">
    <name type="scientific">Thermococcus profundus</name>
    <dbReference type="NCBI Taxonomy" id="49899"/>
    <lineage>
        <taxon>Archaea</taxon>
        <taxon>Methanobacteriati</taxon>
        <taxon>Methanobacteriota</taxon>
        <taxon>Thermococci</taxon>
        <taxon>Thermococcales</taxon>
        <taxon>Thermococcaceae</taxon>
        <taxon>Thermococcus</taxon>
    </lineage>
</organism>
<evidence type="ECO:0000313" key="2">
    <source>
        <dbReference type="Proteomes" id="UP000250179"/>
    </source>
</evidence>
<geneLocation type="plasmid" evidence="2"/>
<dbReference type="GeneID" id="33320892"/>
<proteinExistence type="predicted"/>
<dbReference type="Proteomes" id="UP000250179">
    <property type="component" value="Plasmid unnamed"/>
</dbReference>
<gene>
    <name evidence="1" type="ORF">A3L09_10710</name>
</gene>
<name>A0A2Z2MN51_THEPR</name>
<dbReference type="AlphaFoldDB" id="A0A2Z2MN51"/>
<keyword evidence="1" id="KW-0614">Plasmid</keyword>
<reference evidence="1 2" key="1">
    <citation type="submission" date="2016-03" db="EMBL/GenBank/DDBJ databases">
        <title>Complete genome sequence of Thermococcus profundus strain DT5432.</title>
        <authorList>
            <person name="Oger P.M."/>
        </authorList>
    </citation>
    <scope>NUCLEOTIDE SEQUENCE [LARGE SCALE GENOMIC DNA]</scope>
    <source>
        <strain evidence="1 2">DT 5432</strain>
        <plasmid evidence="2">Plasmid</plasmid>
    </source>
</reference>
<dbReference type="EMBL" id="CP014863">
    <property type="protein sequence ID" value="ASJ03821.1"/>
    <property type="molecule type" value="Genomic_DNA"/>
</dbReference>
<protein>
    <submittedName>
        <fullName evidence="1">Uncharacterized protein</fullName>
    </submittedName>
</protein>
<dbReference type="KEGG" id="tprf:A3L09_10710"/>